<keyword evidence="3" id="KW-1185">Reference proteome</keyword>
<gene>
    <name evidence="2" type="ORF">SAMN02746091_02413</name>
</gene>
<dbReference type="Proteomes" id="UP000184423">
    <property type="component" value="Unassembled WGS sequence"/>
</dbReference>
<proteinExistence type="predicted"/>
<dbReference type="Pfam" id="PF01345">
    <property type="entry name" value="DUF11"/>
    <property type="match status" value="2"/>
</dbReference>
<evidence type="ECO:0000313" key="3">
    <source>
        <dbReference type="Proteomes" id="UP000184423"/>
    </source>
</evidence>
<dbReference type="NCBIfam" id="TIGR01451">
    <property type="entry name" value="B_ant_repeat"/>
    <property type="match status" value="1"/>
</dbReference>
<reference evidence="3" key="1">
    <citation type="submission" date="2016-11" db="EMBL/GenBank/DDBJ databases">
        <authorList>
            <person name="Varghese N."/>
            <person name="Submissions S."/>
        </authorList>
    </citation>
    <scope>NUCLEOTIDE SEQUENCE [LARGE SCALE GENOMIC DNA]</scope>
    <source>
        <strain evidence="3">DSM 10124</strain>
    </source>
</reference>
<feature type="domain" description="DUF11" evidence="1">
    <location>
        <begin position="336"/>
        <end position="452"/>
    </location>
</feature>
<dbReference type="InterPro" id="IPR008969">
    <property type="entry name" value="CarboxyPept-like_regulatory"/>
</dbReference>
<evidence type="ECO:0000313" key="2">
    <source>
        <dbReference type="EMBL" id="SHF39039.1"/>
    </source>
</evidence>
<sequence>MPFPSESNWIIYTENGLPITAVPNNVNPCSTDIVGDLSNPAAYYYIDPETETNREVSFRMRLNETPLKSQSGEFKEFAWGVFINFGVNLKYTFTIDVSGGNYRLIIKNPFGVIIYSVLVEDVFGTDIRVIKANTKFPCAKTPDDDYFLDFKAPISAFEGFNFDTTVFSLCYFTSTQNQILIKDIICGDEINKSVEPEVMLTKEVTDGPLYPECIDPEQETTWTYTLTVTNNSESTAEGLVVKDVINAELGLEDTDVSLTPSGTTSAEFDEETSTVTWNIGDLDPGNFETLVVTITGSFKYPGFKIINFATLTGDNIKPVGPVSDKGVCVNEEQGEIEITKTLIDGPTEINACKKDRWTVEIKVTNVSEVKVYGVKVVDVLNENFVFTGEVPIYTPSMGAVFYDSPTSTLVWQVGDLEPDQEETLTIQFDGYFIMTGLQYLNEARASAINADTTDIVRDEGVNVLAAYENMLINISGKIMDCKTMELLEGVTVKVYKQCSLIKTEIFDEEYSLNLPVGVYTIIFEKDGYYKKFIAPIIYTDEYIKYDVKLLKRKSVTDTFENNLDLYVDKIVERIDGNILLDQIVCLHEKYDLECGSDVIDSFEYKIYDNKIILKFIIEKNIIYKYEGKDLMINLLEHSICYPLEEDVCDNQFKYKYIVKGFKFCRDLSKLYNFCDIEFKGFFVEPMDILIKGEAEKDC</sequence>
<dbReference type="InterPro" id="IPR047589">
    <property type="entry name" value="DUF11_rpt"/>
</dbReference>
<protein>
    <submittedName>
        <fullName evidence="2">Conserved repeat domain-containing protein</fullName>
    </submittedName>
</protein>
<dbReference type="AlphaFoldDB" id="A0A1M5B963"/>
<accession>A0A1M5B963</accession>
<dbReference type="EMBL" id="FQVG01000066">
    <property type="protein sequence ID" value="SHF39039.1"/>
    <property type="molecule type" value="Genomic_DNA"/>
</dbReference>
<dbReference type="RefSeq" id="WP_073249970.1">
    <property type="nucleotide sequence ID" value="NZ_FQVG01000066.1"/>
</dbReference>
<name>A0A1M5B963_9CLOT</name>
<evidence type="ECO:0000259" key="1">
    <source>
        <dbReference type="Pfam" id="PF01345"/>
    </source>
</evidence>
<dbReference type="SUPFAM" id="SSF49464">
    <property type="entry name" value="Carboxypeptidase regulatory domain-like"/>
    <property type="match status" value="1"/>
</dbReference>
<organism evidence="2 3">
    <name type="scientific">Caloramator proteoclasticus DSM 10124</name>
    <dbReference type="NCBI Taxonomy" id="1121262"/>
    <lineage>
        <taxon>Bacteria</taxon>
        <taxon>Bacillati</taxon>
        <taxon>Bacillota</taxon>
        <taxon>Clostridia</taxon>
        <taxon>Eubacteriales</taxon>
        <taxon>Clostridiaceae</taxon>
        <taxon>Caloramator</taxon>
    </lineage>
</organism>
<dbReference type="Gene3D" id="2.60.40.1120">
    <property type="entry name" value="Carboxypeptidase-like, regulatory domain"/>
    <property type="match status" value="1"/>
</dbReference>
<dbReference type="Gene3D" id="2.60.40.1170">
    <property type="entry name" value="Mu homology domain, subdomain B"/>
    <property type="match status" value="2"/>
</dbReference>
<dbReference type="InterPro" id="IPR001434">
    <property type="entry name" value="OmcB-like_DUF11"/>
</dbReference>
<feature type="domain" description="DUF11" evidence="1">
    <location>
        <begin position="216"/>
        <end position="315"/>
    </location>
</feature>